<evidence type="ECO:0000256" key="2">
    <source>
        <dbReference type="SAM" id="MobiDB-lite"/>
    </source>
</evidence>
<sequence>MSSPSPPLTSTPNSISASPPGSKWRWPDVDLTGLDSPASLSGLTMPPELESRGTGQTRAEVIDLTGPDLPEYEPRSVVSHEHESSPVHGGTVKRSTSQTSTSTDRPPKRPRYTPPSLVRIPAWSRVENALTASLQSQQSAPGRVPSVPTPSQTSSQQYSYHQPSPAEQARSASSFVSHSSQRPSIGGQSRSALSPPVPGSQPTLANTHPSSQSPGAHQGPVYQSIGLNDRGVTVANPENSLLCRSFHDKRNCEVCRHQIWDCMLSTDGTRWERPHSSRQASQGSQQSSSRRRPPPLVAQISSASRSLSLAASPNGLSAAISGPQSGYTPQSPVKFSGYPDWPPSRYSAHRPNGQPSQPLPAGPSWPPSGPSRRSTSSSSQTQRPNGQPGQSLSAGPSWPPSRYSGASSSQAPRPNGQPGVSPAAQPPAPTLSSALPTAAEYRHALLPPQPTLVNTGKNLDIHGMSLSLCHASTIATRQGKGQGDRFWAQWALYYQAMYCMTYNELQDNHRQLQDIRRRITEVREILDQASELAQQMYERRRRQRRPSAQAEQNGDATSKGNCSGGGSSGLGNSSSGGGGGGGGCSA</sequence>
<feature type="compositionally biased region" description="Low complexity" evidence="2">
    <location>
        <begin position="144"/>
        <end position="180"/>
    </location>
</feature>
<accession>A0AAN7BZ54</accession>
<organism evidence="3 4">
    <name type="scientific">Podospora fimiseda</name>
    <dbReference type="NCBI Taxonomy" id="252190"/>
    <lineage>
        <taxon>Eukaryota</taxon>
        <taxon>Fungi</taxon>
        <taxon>Dikarya</taxon>
        <taxon>Ascomycota</taxon>
        <taxon>Pezizomycotina</taxon>
        <taxon>Sordariomycetes</taxon>
        <taxon>Sordariomycetidae</taxon>
        <taxon>Sordariales</taxon>
        <taxon>Podosporaceae</taxon>
        <taxon>Podospora</taxon>
    </lineage>
</organism>
<comment type="caution">
    <text evidence="3">The sequence shown here is derived from an EMBL/GenBank/DDBJ whole genome shotgun (WGS) entry which is preliminary data.</text>
</comment>
<dbReference type="AlphaFoldDB" id="A0AAN7BZ54"/>
<feature type="compositionally biased region" description="Polar residues" evidence="2">
    <location>
        <begin position="549"/>
        <end position="559"/>
    </location>
</feature>
<evidence type="ECO:0000313" key="3">
    <source>
        <dbReference type="EMBL" id="KAK4232314.1"/>
    </source>
</evidence>
<feature type="compositionally biased region" description="Low complexity" evidence="2">
    <location>
        <begin position="277"/>
        <end position="288"/>
    </location>
</feature>
<proteinExistence type="predicted"/>
<feature type="compositionally biased region" description="Polar residues" evidence="2">
    <location>
        <begin position="181"/>
        <end position="192"/>
    </location>
</feature>
<evidence type="ECO:0000256" key="1">
    <source>
        <dbReference type="SAM" id="Coils"/>
    </source>
</evidence>
<protein>
    <submittedName>
        <fullName evidence="3">Uncharacterized protein</fullName>
    </submittedName>
</protein>
<evidence type="ECO:0000313" key="4">
    <source>
        <dbReference type="Proteomes" id="UP001301958"/>
    </source>
</evidence>
<reference evidence="3" key="1">
    <citation type="journal article" date="2023" name="Mol. Phylogenet. Evol.">
        <title>Genome-scale phylogeny and comparative genomics of the fungal order Sordariales.</title>
        <authorList>
            <person name="Hensen N."/>
            <person name="Bonometti L."/>
            <person name="Westerberg I."/>
            <person name="Brannstrom I.O."/>
            <person name="Guillou S."/>
            <person name="Cros-Aarteil S."/>
            <person name="Calhoun S."/>
            <person name="Haridas S."/>
            <person name="Kuo A."/>
            <person name="Mondo S."/>
            <person name="Pangilinan J."/>
            <person name="Riley R."/>
            <person name="LaButti K."/>
            <person name="Andreopoulos B."/>
            <person name="Lipzen A."/>
            <person name="Chen C."/>
            <person name="Yan M."/>
            <person name="Daum C."/>
            <person name="Ng V."/>
            <person name="Clum A."/>
            <person name="Steindorff A."/>
            <person name="Ohm R.A."/>
            <person name="Martin F."/>
            <person name="Silar P."/>
            <person name="Natvig D.O."/>
            <person name="Lalanne C."/>
            <person name="Gautier V."/>
            <person name="Ament-Velasquez S.L."/>
            <person name="Kruys A."/>
            <person name="Hutchinson M.I."/>
            <person name="Powell A.J."/>
            <person name="Barry K."/>
            <person name="Miller A.N."/>
            <person name="Grigoriev I.V."/>
            <person name="Debuchy R."/>
            <person name="Gladieux P."/>
            <person name="Hiltunen Thoren M."/>
            <person name="Johannesson H."/>
        </authorList>
    </citation>
    <scope>NUCLEOTIDE SEQUENCE</scope>
    <source>
        <strain evidence="3">CBS 990.96</strain>
    </source>
</reference>
<feature type="compositionally biased region" description="Basic and acidic residues" evidence="2">
    <location>
        <begin position="72"/>
        <end position="85"/>
    </location>
</feature>
<feature type="compositionally biased region" description="Polar residues" evidence="2">
    <location>
        <begin position="200"/>
        <end position="215"/>
    </location>
</feature>
<feature type="coiled-coil region" evidence="1">
    <location>
        <begin position="502"/>
        <end position="532"/>
    </location>
</feature>
<dbReference type="Proteomes" id="UP001301958">
    <property type="component" value="Unassembled WGS sequence"/>
</dbReference>
<feature type="compositionally biased region" description="Polar residues" evidence="2">
    <location>
        <begin position="322"/>
        <end position="333"/>
    </location>
</feature>
<reference evidence="3" key="2">
    <citation type="submission" date="2023-05" db="EMBL/GenBank/DDBJ databases">
        <authorList>
            <consortium name="Lawrence Berkeley National Laboratory"/>
            <person name="Steindorff A."/>
            <person name="Hensen N."/>
            <person name="Bonometti L."/>
            <person name="Westerberg I."/>
            <person name="Brannstrom I.O."/>
            <person name="Guillou S."/>
            <person name="Cros-Aarteil S."/>
            <person name="Calhoun S."/>
            <person name="Haridas S."/>
            <person name="Kuo A."/>
            <person name="Mondo S."/>
            <person name="Pangilinan J."/>
            <person name="Riley R."/>
            <person name="Labutti K."/>
            <person name="Andreopoulos B."/>
            <person name="Lipzen A."/>
            <person name="Chen C."/>
            <person name="Yanf M."/>
            <person name="Daum C."/>
            <person name="Ng V."/>
            <person name="Clum A."/>
            <person name="Ohm R."/>
            <person name="Martin F."/>
            <person name="Silar P."/>
            <person name="Natvig D."/>
            <person name="Lalanne C."/>
            <person name="Gautier V."/>
            <person name="Ament-Velasquez S.L."/>
            <person name="Kruys A."/>
            <person name="Hutchinson M.I."/>
            <person name="Powell A.J."/>
            <person name="Barry K."/>
            <person name="Miller A.N."/>
            <person name="Grigoriev I.V."/>
            <person name="Debuchy R."/>
            <person name="Gladieux P."/>
            <person name="Thoren M.H."/>
            <person name="Johannesson H."/>
        </authorList>
    </citation>
    <scope>NUCLEOTIDE SEQUENCE</scope>
    <source>
        <strain evidence="3">CBS 990.96</strain>
    </source>
</reference>
<feature type="compositionally biased region" description="Polar residues" evidence="2">
    <location>
        <begin position="130"/>
        <end position="140"/>
    </location>
</feature>
<feature type="region of interest" description="Disordered" evidence="2">
    <location>
        <begin position="535"/>
        <end position="586"/>
    </location>
</feature>
<gene>
    <name evidence="3" type="ORF">QBC38DRAFT_92741</name>
</gene>
<feature type="compositionally biased region" description="Polar residues" evidence="2">
    <location>
        <begin position="385"/>
        <end position="394"/>
    </location>
</feature>
<feature type="compositionally biased region" description="Pro residues" evidence="2">
    <location>
        <begin position="357"/>
        <end position="369"/>
    </location>
</feature>
<feature type="region of interest" description="Disordered" evidence="2">
    <location>
        <begin position="321"/>
        <end position="432"/>
    </location>
</feature>
<feature type="compositionally biased region" description="Low complexity" evidence="2">
    <location>
        <begin position="370"/>
        <end position="384"/>
    </location>
</feature>
<name>A0AAN7BZ54_9PEZI</name>
<feature type="compositionally biased region" description="Gly residues" evidence="2">
    <location>
        <begin position="562"/>
        <end position="586"/>
    </location>
</feature>
<keyword evidence="4" id="KW-1185">Reference proteome</keyword>
<keyword evidence="1" id="KW-0175">Coiled coil</keyword>
<feature type="region of interest" description="Disordered" evidence="2">
    <location>
        <begin position="1"/>
        <end position="224"/>
    </location>
</feature>
<feature type="region of interest" description="Disordered" evidence="2">
    <location>
        <begin position="269"/>
        <end position="303"/>
    </location>
</feature>
<dbReference type="EMBL" id="MU865288">
    <property type="protein sequence ID" value="KAK4232314.1"/>
    <property type="molecule type" value="Genomic_DNA"/>
</dbReference>